<evidence type="ECO:0000313" key="3">
    <source>
        <dbReference type="Proteomes" id="UP000326198"/>
    </source>
</evidence>
<name>A0A5N7AZV6_9EURO</name>
<evidence type="ECO:0000313" key="2">
    <source>
        <dbReference type="EMBL" id="KAE8375293.1"/>
    </source>
</evidence>
<reference evidence="2 3" key="1">
    <citation type="submission" date="2019-04" db="EMBL/GenBank/DDBJ databases">
        <title>Friends and foes A comparative genomics studyof 23 Aspergillus species from section Flavi.</title>
        <authorList>
            <consortium name="DOE Joint Genome Institute"/>
            <person name="Kjaerbolling I."/>
            <person name="Vesth T."/>
            <person name="Frisvad J.C."/>
            <person name="Nybo J.L."/>
            <person name="Theobald S."/>
            <person name="Kildgaard S."/>
            <person name="Isbrandt T."/>
            <person name="Kuo A."/>
            <person name="Sato A."/>
            <person name="Lyhne E.K."/>
            <person name="Kogle M.E."/>
            <person name="Wiebenga A."/>
            <person name="Kun R.S."/>
            <person name="Lubbers R.J."/>
            <person name="Makela M.R."/>
            <person name="Barry K."/>
            <person name="Chovatia M."/>
            <person name="Clum A."/>
            <person name="Daum C."/>
            <person name="Haridas S."/>
            <person name="He G."/>
            <person name="LaButti K."/>
            <person name="Lipzen A."/>
            <person name="Mondo S."/>
            <person name="Riley R."/>
            <person name="Salamov A."/>
            <person name="Simmons B.A."/>
            <person name="Magnuson J.K."/>
            <person name="Henrissat B."/>
            <person name="Mortensen U.H."/>
            <person name="Larsen T.O."/>
            <person name="Devries R.P."/>
            <person name="Grigoriev I.V."/>
            <person name="Machida M."/>
            <person name="Baker S.E."/>
            <person name="Andersen M.R."/>
        </authorList>
    </citation>
    <scope>NUCLEOTIDE SEQUENCE [LARGE SCALE GENOMIC DNA]</scope>
    <source>
        <strain evidence="2 3">IBT 29228</strain>
    </source>
</reference>
<dbReference type="Pfam" id="PF09994">
    <property type="entry name" value="T6SS_Tle1-like_cat"/>
    <property type="match status" value="1"/>
</dbReference>
<feature type="domain" description="T6SS Phospholipase effector Tle1-like catalytic" evidence="1">
    <location>
        <begin position="12"/>
        <end position="309"/>
    </location>
</feature>
<gene>
    <name evidence="2" type="ORF">BDV26DRAFT_268241</name>
</gene>
<dbReference type="InterPro" id="IPR018712">
    <property type="entry name" value="Tle1-like_cat"/>
</dbReference>
<dbReference type="PANTHER" id="PTHR33840">
    <property type="match status" value="1"/>
</dbReference>
<evidence type="ECO:0000259" key="1">
    <source>
        <dbReference type="Pfam" id="PF09994"/>
    </source>
</evidence>
<organism evidence="2 3">
    <name type="scientific">Aspergillus bertholletiae</name>
    <dbReference type="NCBI Taxonomy" id="1226010"/>
    <lineage>
        <taxon>Eukaryota</taxon>
        <taxon>Fungi</taxon>
        <taxon>Dikarya</taxon>
        <taxon>Ascomycota</taxon>
        <taxon>Pezizomycotina</taxon>
        <taxon>Eurotiomycetes</taxon>
        <taxon>Eurotiomycetidae</taxon>
        <taxon>Eurotiales</taxon>
        <taxon>Aspergillaceae</taxon>
        <taxon>Aspergillus</taxon>
        <taxon>Aspergillus subgen. Circumdati</taxon>
    </lineage>
</organism>
<dbReference type="Proteomes" id="UP000326198">
    <property type="component" value="Unassembled WGS sequence"/>
</dbReference>
<accession>A0A5N7AZV6</accession>
<dbReference type="EMBL" id="ML736264">
    <property type="protein sequence ID" value="KAE8375293.1"/>
    <property type="molecule type" value="Genomic_DNA"/>
</dbReference>
<dbReference type="PANTHER" id="PTHR33840:SF2">
    <property type="entry name" value="TLE1 PHOSPHOLIPASE DOMAIN-CONTAINING PROTEIN"/>
    <property type="match status" value="1"/>
</dbReference>
<proteinExistence type="predicted"/>
<protein>
    <recommendedName>
        <fullName evidence="1">T6SS Phospholipase effector Tle1-like catalytic domain-containing protein</fullName>
    </recommendedName>
</protein>
<sequence length="481" mass="55470">MSLPEHRQRAERVIVICFDGTSNTFHADGTESNILKIFRMLERGDDNLYCYYQPGVGTEISPTSLSSNAIRRHSKLFSSKLLDSALAVSFDQHVLGGYRFLMRHYRTGSQIYIFGFSRGAYTARFLNEMLDYTGLLAADNEEMIPFIWEAFSSYKLTVGAKNLLDREESKKSLNFLRACSETVCREVDRVHFLGLFDTVNSIAEYQVNAEVKPNSEIIRHALSIDERRVKFYPVLIEPKKEYHFRFHRRLWPWSYAGSTTCGQGVNNSDKQDIEEVWFPGSHTDVGGGWDFGQDEDWRLSHGPLVWMVYEAQRAGLHFNKEKLDRLMNSERQDRADSINGNIEKRALDTPEDLVKSLHLSSTKGVLHDNLQAGEGVSKESTRLWRLVEYLPFRRMVLQLDGSWKPTRWPLHRGRSRDVPKYAHIHVSAIERMKANTNYRPMNIILEGPAVRKGQAPVQFGIGKWKISSHEGDRVREAYVRE</sequence>
<keyword evidence="3" id="KW-1185">Reference proteome</keyword>
<dbReference type="AlphaFoldDB" id="A0A5N7AZV6"/>
<dbReference type="OrthoDB" id="3162439at2759"/>